<protein>
    <recommendedName>
        <fullName evidence="2">EamA domain-containing protein</fullName>
    </recommendedName>
</protein>
<feature type="transmembrane region" description="Helical" evidence="1">
    <location>
        <begin position="209"/>
        <end position="229"/>
    </location>
</feature>
<dbReference type="InterPro" id="IPR037185">
    <property type="entry name" value="EmrE-like"/>
</dbReference>
<keyword evidence="1" id="KW-1133">Transmembrane helix</keyword>
<dbReference type="PANTHER" id="PTHR22911:SF135">
    <property type="entry name" value="BLR4310 PROTEIN"/>
    <property type="match status" value="1"/>
</dbReference>
<keyword evidence="1" id="KW-0812">Transmembrane</keyword>
<dbReference type="InterPro" id="IPR000620">
    <property type="entry name" value="EamA_dom"/>
</dbReference>
<name>A0A0E4BW56_9BRAD</name>
<sequence length="291" mass="30578">MGQPRSERGLGIALVIAAAIAWSTAPFFTRLLRFDPWTILFWRGVFAGSLISVFLVAMQGRAALWQLVVPGRGGLLVASLSALGMISFIPALQMTNVMNVAVLIATQPFVAAALAWLWLGEAATWRTLIASLIAFAGVVITVGGVQAGADLGGLALSCLMVLAISSMTVVIRRHRQTSMVAAAALSNFMGSLVSLPFAHDIAHVGGNDLAILAMFGCLQVALGLTFYMLGSRLLPSGQASLIATLETPLMPFWIWVAFREVPAVHALIGGALVIGAVVADIAGDARKRRSS</sequence>
<feature type="transmembrane region" description="Helical" evidence="1">
    <location>
        <begin position="40"/>
        <end position="57"/>
    </location>
</feature>
<feature type="domain" description="EamA" evidence="2">
    <location>
        <begin position="153"/>
        <end position="278"/>
    </location>
</feature>
<dbReference type="PANTHER" id="PTHR22911">
    <property type="entry name" value="ACYL-MALONYL CONDENSING ENZYME-RELATED"/>
    <property type="match status" value="1"/>
</dbReference>
<dbReference type="Proteomes" id="UP000063308">
    <property type="component" value="Chromosome"/>
</dbReference>
<dbReference type="EMBL" id="AP014685">
    <property type="protein sequence ID" value="BAR61661.1"/>
    <property type="molecule type" value="Genomic_DNA"/>
</dbReference>
<organism evidence="3 4">
    <name type="scientific">Bradyrhizobium diazoefficiens</name>
    <dbReference type="NCBI Taxonomy" id="1355477"/>
    <lineage>
        <taxon>Bacteria</taxon>
        <taxon>Pseudomonadati</taxon>
        <taxon>Pseudomonadota</taxon>
        <taxon>Alphaproteobacteria</taxon>
        <taxon>Hyphomicrobiales</taxon>
        <taxon>Nitrobacteraceae</taxon>
        <taxon>Bradyrhizobium</taxon>
    </lineage>
</organism>
<feature type="transmembrane region" description="Helical" evidence="1">
    <location>
        <begin position="264"/>
        <end position="283"/>
    </location>
</feature>
<reference evidence="3 4" key="1">
    <citation type="submission" date="2014-11" db="EMBL/GenBank/DDBJ databases">
        <title>Symbiosis island explosion on the genome of extra-slow-growing strains of soybean bradyrhizobia with massive insertion sequences.</title>
        <authorList>
            <person name="Iida T."/>
            <person name="Minamisawa K."/>
        </authorList>
    </citation>
    <scope>NUCLEOTIDE SEQUENCE [LARGE SCALE GENOMIC DNA]</scope>
    <source>
        <strain evidence="3 4">NK6</strain>
    </source>
</reference>
<dbReference type="GO" id="GO:0016020">
    <property type="term" value="C:membrane"/>
    <property type="evidence" value="ECO:0007669"/>
    <property type="project" value="InterPro"/>
</dbReference>
<evidence type="ECO:0000313" key="3">
    <source>
        <dbReference type="EMBL" id="BAR61661.1"/>
    </source>
</evidence>
<accession>A0A0E4BW56</accession>
<feature type="transmembrane region" description="Helical" evidence="1">
    <location>
        <begin position="69"/>
        <end position="91"/>
    </location>
</feature>
<keyword evidence="1" id="KW-0472">Membrane</keyword>
<evidence type="ECO:0000259" key="2">
    <source>
        <dbReference type="Pfam" id="PF00892"/>
    </source>
</evidence>
<proteinExistence type="predicted"/>
<feature type="transmembrane region" description="Helical" evidence="1">
    <location>
        <begin position="151"/>
        <end position="171"/>
    </location>
</feature>
<feature type="transmembrane region" description="Helical" evidence="1">
    <location>
        <begin position="178"/>
        <end position="197"/>
    </location>
</feature>
<feature type="transmembrane region" description="Helical" evidence="1">
    <location>
        <begin position="9"/>
        <end position="28"/>
    </location>
</feature>
<evidence type="ECO:0000313" key="4">
    <source>
        <dbReference type="Proteomes" id="UP000063308"/>
    </source>
</evidence>
<gene>
    <name evidence="3" type="ORF">NK6_8512</name>
</gene>
<feature type="domain" description="EamA" evidence="2">
    <location>
        <begin position="10"/>
        <end position="142"/>
    </location>
</feature>
<feature type="transmembrane region" description="Helical" evidence="1">
    <location>
        <begin position="125"/>
        <end position="145"/>
    </location>
</feature>
<dbReference type="AlphaFoldDB" id="A0A0E4BW56"/>
<evidence type="ECO:0000256" key="1">
    <source>
        <dbReference type="SAM" id="Phobius"/>
    </source>
</evidence>
<dbReference type="Pfam" id="PF00892">
    <property type="entry name" value="EamA"/>
    <property type="match status" value="2"/>
</dbReference>
<dbReference type="SUPFAM" id="SSF103481">
    <property type="entry name" value="Multidrug resistance efflux transporter EmrE"/>
    <property type="match status" value="2"/>
</dbReference>
<feature type="transmembrane region" description="Helical" evidence="1">
    <location>
        <begin position="97"/>
        <end position="118"/>
    </location>
</feature>